<comment type="caution">
    <text evidence="5">The sequence shown here is derived from an EMBL/GenBank/DDBJ whole genome shotgun (WGS) entry which is preliminary data.</text>
</comment>
<keyword evidence="6" id="KW-1185">Reference proteome</keyword>
<evidence type="ECO:0000313" key="5">
    <source>
        <dbReference type="EMBL" id="TCJ20121.1"/>
    </source>
</evidence>
<dbReference type="InterPro" id="IPR006059">
    <property type="entry name" value="SBP"/>
</dbReference>
<evidence type="ECO:0000256" key="4">
    <source>
        <dbReference type="SAM" id="SignalP"/>
    </source>
</evidence>
<dbReference type="EMBL" id="SKBU01000006">
    <property type="protein sequence ID" value="TCJ20121.1"/>
    <property type="molecule type" value="Genomic_DNA"/>
</dbReference>
<dbReference type="OrthoDB" id="3495561at2"/>
<sequence length="428" mass="47020">MVKRVGAIPVWAVVAVVALSACGDGGGASDATSATGPIDVWLSNNEQEIAWGEKIIEQWNRENPDQEVSYQEIPAGESSEAVIQAAITAGNAPCLIWNVAPAAVPQFQRAGGLVALDSFEGGVDYARERLGGRLDQYVSPDGQLYQMPWKSNPVMIIYNKELFEQAGIDPENPPLATYEEFFRTAQTLNEELGIAAIWPSADQTFFQAWFDYYPTFIAASGGEQLVENGEAQFNSDVGVQVGEFWRSLYDAGLIPRESAPGDAFGEEQSAMSIVGPWAVAVYEDIDWGVVPVPTPEGTPSEEIYTFSDAKSTAIFTACENQRTAFEFMKFATSEEADRMLLEETGQMPLRDGLMEIYGDYFDQNPLYATFAEQAERTVEVPNVENSIEMWQRFRDAYTTAVIFGREPVSEAFSAAARDIEELVGKSGQ</sequence>
<reference evidence="5 6" key="1">
    <citation type="submission" date="2019-03" db="EMBL/GenBank/DDBJ databases">
        <title>Whole genome sequence of a novel Rubrobacter taiwanensis strain, isolated from Yellowstone National Park.</title>
        <authorList>
            <person name="Freed S."/>
            <person name="Ramaley R.F."/>
            <person name="Kyndt J.A."/>
        </authorList>
    </citation>
    <scope>NUCLEOTIDE SEQUENCE [LARGE SCALE GENOMIC DNA]</scope>
    <source>
        <strain evidence="5 6">Yellowstone</strain>
    </source>
</reference>
<dbReference type="Pfam" id="PF13416">
    <property type="entry name" value="SBP_bac_8"/>
    <property type="match status" value="1"/>
</dbReference>
<accession>A0A4R1BR66</accession>
<dbReference type="GO" id="GO:0042956">
    <property type="term" value="P:maltodextrin transmembrane transport"/>
    <property type="evidence" value="ECO:0007669"/>
    <property type="project" value="TreeGrafter"/>
</dbReference>
<dbReference type="Gene3D" id="3.40.190.10">
    <property type="entry name" value="Periplasmic binding protein-like II"/>
    <property type="match status" value="2"/>
</dbReference>
<gene>
    <name evidence="5" type="ORF">E0L93_03215</name>
</gene>
<dbReference type="PANTHER" id="PTHR30061:SF50">
    <property type="entry name" value="MALTOSE_MALTODEXTRIN-BINDING PERIPLASMIC PROTEIN"/>
    <property type="match status" value="1"/>
</dbReference>
<dbReference type="Proteomes" id="UP000295244">
    <property type="component" value="Unassembled WGS sequence"/>
</dbReference>
<dbReference type="PROSITE" id="PS51257">
    <property type="entry name" value="PROKAR_LIPOPROTEIN"/>
    <property type="match status" value="1"/>
</dbReference>
<keyword evidence="3 4" id="KW-0732">Signal</keyword>
<dbReference type="GO" id="GO:0055052">
    <property type="term" value="C:ATP-binding cassette (ABC) transporter complex, substrate-binding subunit-containing"/>
    <property type="evidence" value="ECO:0007669"/>
    <property type="project" value="TreeGrafter"/>
</dbReference>
<name>A0A4R1BR66_9ACTN</name>
<evidence type="ECO:0000256" key="3">
    <source>
        <dbReference type="ARBA" id="ARBA00022729"/>
    </source>
</evidence>
<protein>
    <submittedName>
        <fullName evidence="5">Extracellular solute-binding protein</fullName>
    </submittedName>
</protein>
<feature type="signal peptide" evidence="4">
    <location>
        <begin position="1"/>
        <end position="20"/>
    </location>
</feature>
<dbReference type="GO" id="GO:1901982">
    <property type="term" value="F:maltose binding"/>
    <property type="evidence" value="ECO:0007669"/>
    <property type="project" value="TreeGrafter"/>
</dbReference>
<evidence type="ECO:0000256" key="1">
    <source>
        <dbReference type="ARBA" id="ARBA00008520"/>
    </source>
</evidence>
<organism evidence="5 6">
    <name type="scientific">Rubrobacter taiwanensis</name>
    <dbReference type="NCBI Taxonomy" id="185139"/>
    <lineage>
        <taxon>Bacteria</taxon>
        <taxon>Bacillati</taxon>
        <taxon>Actinomycetota</taxon>
        <taxon>Rubrobacteria</taxon>
        <taxon>Rubrobacterales</taxon>
        <taxon>Rubrobacteraceae</taxon>
        <taxon>Rubrobacter</taxon>
    </lineage>
</organism>
<dbReference type="GO" id="GO:0015768">
    <property type="term" value="P:maltose transport"/>
    <property type="evidence" value="ECO:0007669"/>
    <property type="project" value="TreeGrafter"/>
</dbReference>
<dbReference type="AlphaFoldDB" id="A0A4R1BR66"/>
<evidence type="ECO:0000313" key="6">
    <source>
        <dbReference type="Proteomes" id="UP000295244"/>
    </source>
</evidence>
<comment type="similarity">
    <text evidence="1">Belongs to the bacterial solute-binding protein 1 family.</text>
</comment>
<keyword evidence="2" id="KW-0813">Transport</keyword>
<feature type="chain" id="PRO_5038600470" evidence="4">
    <location>
        <begin position="21"/>
        <end position="428"/>
    </location>
</feature>
<dbReference type="RefSeq" id="WP_132688761.1">
    <property type="nucleotide sequence ID" value="NZ_SKBU01000006.1"/>
</dbReference>
<dbReference type="SUPFAM" id="SSF53850">
    <property type="entry name" value="Periplasmic binding protein-like II"/>
    <property type="match status" value="1"/>
</dbReference>
<dbReference type="PANTHER" id="PTHR30061">
    <property type="entry name" value="MALTOSE-BINDING PERIPLASMIC PROTEIN"/>
    <property type="match status" value="1"/>
</dbReference>
<evidence type="ECO:0000256" key="2">
    <source>
        <dbReference type="ARBA" id="ARBA00022448"/>
    </source>
</evidence>
<proteinExistence type="inferred from homology"/>